<proteinExistence type="inferred from homology"/>
<dbReference type="PANTHER" id="PTHR30151">
    <property type="entry name" value="ALKANE SULFONATE ABC TRANSPORTER-RELATED, MEMBRANE SUBUNIT"/>
    <property type="match status" value="1"/>
</dbReference>
<dbReference type="Pfam" id="PF00528">
    <property type="entry name" value="BPD_transp_1"/>
    <property type="match status" value="1"/>
</dbReference>
<keyword evidence="10" id="KW-1185">Reference proteome</keyword>
<dbReference type="InterPro" id="IPR035906">
    <property type="entry name" value="MetI-like_sf"/>
</dbReference>
<evidence type="ECO:0000256" key="6">
    <source>
        <dbReference type="ARBA" id="ARBA00023136"/>
    </source>
</evidence>
<keyword evidence="3" id="KW-1003">Cell membrane</keyword>
<evidence type="ECO:0000256" key="1">
    <source>
        <dbReference type="ARBA" id="ARBA00004651"/>
    </source>
</evidence>
<comment type="caution">
    <text evidence="9">The sequence shown here is derived from an EMBL/GenBank/DDBJ whole genome shotgun (WGS) entry which is preliminary data.</text>
</comment>
<accession>A0A558AJL6</accession>
<name>A0A558AJL6_9PSEU</name>
<evidence type="ECO:0000256" key="4">
    <source>
        <dbReference type="ARBA" id="ARBA00022692"/>
    </source>
</evidence>
<dbReference type="InterPro" id="IPR000515">
    <property type="entry name" value="MetI-like"/>
</dbReference>
<feature type="domain" description="ABC transmembrane type-1" evidence="8">
    <location>
        <begin position="55"/>
        <end position="237"/>
    </location>
</feature>
<dbReference type="EMBL" id="VJZA01000006">
    <property type="protein sequence ID" value="TVT24458.1"/>
    <property type="molecule type" value="Genomic_DNA"/>
</dbReference>
<dbReference type="AlphaFoldDB" id="A0A558AJL6"/>
<organism evidence="9 10">
    <name type="scientific">Amycolatopsis acidiphila</name>
    <dbReference type="NCBI Taxonomy" id="715473"/>
    <lineage>
        <taxon>Bacteria</taxon>
        <taxon>Bacillati</taxon>
        <taxon>Actinomycetota</taxon>
        <taxon>Actinomycetes</taxon>
        <taxon>Pseudonocardiales</taxon>
        <taxon>Pseudonocardiaceae</taxon>
        <taxon>Amycolatopsis</taxon>
    </lineage>
</organism>
<sequence length="254" mass="27218">MRTAFRRLIGLVCFLVLWEVIVRLGVLPAAVVPPPSTVLVRFAGLFSDARFVPDAVSTVLSWFIALALAVTVAVPLGVLLGSIRWLRLSLSPIVEFLRPLPAVALIPLVILLLGSGAQTKIALAAFASVWPVLFNTIYAMGEIDRQLLETVRALRTPPLRRLFTVLLPSIAPFTLTGVRLSASISLVVLVSTEYLSGGTIGVGQFVYLWGTSAGRMDMVLAGVVFIGLVGYLVNQALLSAQRRWIGWAATGGAV</sequence>
<dbReference type="GO" id="GO:0005886">
    <property type="term" value="C:plasma membrane"/>
    <property type="evidence" value="ECO:0007669"/>
    <property type="project" value="UniProtKB-SubCell"/>
</dbReference>
<evidence type="ECO:0000259" key="8">
    <source>
        <dbReference type="PROSITE" id="PS50928"/>
    </source>
</evidence>
<dbReference type="PROSITE" id="PS50928">
    <property type="entry name" value="ABC_TM1"/>
    <property type="match status" value="1"/>
</dbReference>
<gene>
    <name evidence="9" type="ORF">FNH06_05650</name>
</gene>
<dbReference type="CDD" id="cd06261">
    <property type="entry name" value="TM_PBP2"/>
    <property type="match status" value="1"/>
</dbReference>
<protein>
    <submittedName>
        <fullName evidence="9">ABC transporter permease</fullName>
    </submittedName>
</protein>
<keyword evidence="2 7" id="KW-0813">Transport</keyword>
<keyword evidence="6 7" id="KW-0472">Membrane</keyword>
<dbReference type="RefSeq" id="WP_144634667.1">
    <property type="nucleotide sequence ID" value="NZ_BNAX01000011.1"/>
</dbReference>
<feature type="transmembrane region" description="Helical" evidence="7">
    <location>
        <begin position="59"/>
        <end position="83"/>
    </location>
</feature>
<comment type="subcellular location">
    <subcellularLocation>
        <location evidence="1 7">Cell membrane</location>
        <topology evidence="1 7">Multi-pass membrane protein</topology>
    </subcellularLocation>
</comment>
<feature type="transmembrane region" description="Helical" evidence="7">
    <location>
        <begin position="95"/>
        <end position="115"/>
    </location>
</feature>
<keyword evidence="4 7" id="KW-0812">Transmembrane</keyword>
<dbReference type="SUPFAM" id="SSF161098">
    <property type="entry name" value="MetI-like"/>
    <property type="match status" value="1"/>
</dbReference>
<evidence type="ECO:0000313" key="10">
    <source>
        <dbReference type="Proteomes" id="UP000318578"/>
    </source>
</evidence>
<dbReference type="GO" id="GO:0055085">
    <property type="term" value="P:transmembrane transport"/>
    <property type="evidence" value="ECO:0007669"/>
    <property type="project" value="InterPro"/>
</dbReference>
<evidence type="ECO:0000313" key="9">
    <source>
        <dbReference type="EMBL" id="TVT24458.1"/>
    </source>
</evidence>
<reference evidence="9 10" key="1">
    <citation type="submission" date="2019-07" db="EMBL/GenBank/DDBJ databases">
        <title>New species of Amycolatopsis and Streptomyces.</title>
        <authorList>
            <person name="Duangmal K."/>
            <person name="Teo W.F.A."/>
            <person name="Lipun K."/>
        </authorList>
    </citation>
    <scope>NUCLEOTIDE SEQUENCE [LARGE SCALE GENOMIC DNA]</scope>
    <source>
        <strain evidence="9 10">JCM 30562</strain>
    </source>
</reference>
<evidence type="ECO:0000256" key="2">
    <source>
        <dbReference type="ARBA" id="ARBA00022448"/>
    </source>
</evidence>
<dbReference type="Proteomes" id="UP000318578">
    <property type="component" value="Unassembled WGS sequence"/>
</dbReference>
<evidence type="ECO:0000256" key="3">
    <source>
        <dbReference type="ARBA" id="ARBA00022475"/>
    </source>
</evidence>
<comment type="similarity">
    <text evidence="7">Belongs to the binding-protein-dependent transport system permease family.</text>
</comment>
<keyword evidence="5 7" id="KW-1133">Transmembrane helix</keyword>
<feature type="transmembrane region" description="Helical" evidence="7">
    <location>
        <begin position="121"/>
        <end position="141"/>
    </location>
</feature>
<feature type="transmembrane region" description="Helical" evidence="7">
    <location>
        <begin position="212"/>
        <end position="233"/>
    </location>
</feature>
<evidence type="ECO:0000256" key="7">
    <source>
        <dbReference type="RuleBase" id="RU363032"/>
    </source>
</evidence>
<dbReference type="Gene3D" id="1.10.3720.10">
    <property type="entry name" value="MetI-like"/>
    <property type="match status" value="1"/>
</dbReference>
<dbReference type="PANTHER" id="PTHR30151:SF0">
    <property type="entry name" value="ABC TRANSPORTER PERMEASE PROTEIN MJ0413-RELATED"/>
    <property type="match status" value="1"/>
</dbReference>
<evidence type="ECO:0000256" key="5">
    <source>
        <dbReference type="ARBA" id="ARBA00022989"/>
    </source>
</evidence>
<dbReference type="OrthoDB" id="5458199at2"/>